<evidence type="ECO:0000256" key="1">
    <source>
        <dbReference type="PROSITE-ProRule" id="PRU00708"/>
    </source>
</evidence>
<keyword evidence="3" id="KW-1185">Reference proteome</keyword>
<name>A0A834GM92_RHOSS</name>
<dbReference type="InterPro" id="IPR002885">
    <property type="entry name" value="PPR_rpt"/>
</dbReference>
<proteinExistence type="predicted"/>
<dbReference type="OrthoDB" id="1819747at2759"/>
<dbReference type="PROSITE" id="PS51375">
    <property type="entry name" value="PPR"/>
    <property type="match status" value="1"/>
</dbReference>
<gene>
    <name evidence="2" type="ORF">RHSIM_Rhsim08G0114400</name>
</gene>
<protein>
    <recommendedName>
        <fullName evidence="4">Pentatricopeptide repeat-containing protein</fullName>
    </recommendedName>
</protein>
<reference evidence="2" key="1">
    <citation type="submission" date="2019-11" db="EMBL/GenBank/DDBJ databases">
        <authorList>
            <person name="Liu Y."/>
            <person name="Hou J."/>
            <person name="Li T.-Q."/>
            <person name="Guan C.-H."/>
            <person name="Wu X."/>
            <person name="Wu H.-Z."/>
            <person name="Ling F."/>
            <person name="Zhang R."/>
            <person name="Shi X.-G."/>
            <person name="Ren J.-P."/>
            <person name="Chen E.-F."/>
            <person name="Sun J.-M."/>
        </authorList>
    </citation>
    <scope>NUCLEOTIDE SEQUENCE</scope>
    <source>
        <strain evidence="2">Adult_tree_wgs_1</strain>
        <tissue evidence="2">Leaves</tissue>
    </source>
</reference>
<evidence type="ECO:0000313" key="2">
    <source>
        <dbReference type="EMBL" id="KAF7136560.1"/>
    </source>
</evidence>
<accession>A0A834GM92</accession>
<feature type="repeat" description="PPR" evidence="1">
    <location>
        <begin position="118"/>
        <end position="152"/>
    </location>
</feature>
<sequence length="169" mass="19091">MLPSNPSQSSTLNQSIHSQSLSGLSLASSLLLFAKFRARLDSYEDLFVPFNISRAGILSRLDEWEDIRMTLSGNTCVLLHLYLRKNVERLFFCMEPLFDGLCKKGKIRMTARWLCKKGTILVNVLVDALAKKGNTKEVEEVIELLKEMEVGPLRPPIVIIKGFWCIGFA</sequence>
<evidence type="ECO:0008006" key="4">
    <source>
        <dbReference type="Google" id="ProtNLM"/>
    </source>
</evidence>
<organism evidence="2 3">
    <name type="scientific">Rhododendron simsii</name>
    <name type="common">Sims's rhododendron</name>
    <dbReference type="NCBI Taxonomy" id="118357"/>
    <lineage>
        <taxon>Eukaryota</taxon>
        <taxon>Viridiplantae</taxon>
        <taxon>Streptophyta</taxon>
        <taxon>Embryophyta</taxon>
        <taxon>Tracheophyta</taxon>
        <taxon>Spermatophyta</taxon>
        <taxon>Magnoliopsida</taxon>
        <taxon>eudicotyledons</taxon>
        <taxon>Gunneridae</taxon>
        <taxon>Pentapetalae</taxon>
        <taxon>asterids</taxon>
        <taxon>Ericales</taxon>
        <taxon>Ericaceae</taxon>
        <taxon>Ericoideae</taxon>
        <taxon>Rhodoreae</taxon>
        <taxon>Rhododendron</taxon>
    </lineage>
</organism>
<dbReference type="AlphaFoldDB" id="A0A834GM92"/>
<dbReference type="Proteomes" id="UP000626092">
    <property type="component" value="Unassembled WGS sequence"/>
</dbReference>
<evidence type="ECO:0000313" key="3">
    <source>
        <dbReference type="Proteomes" id="UP000626092"/>
    </source>
</evidence>
<comment type="caution">
    <text evidence="2">The sequence shown here is derived from an EMBL/GenBank/DDBJ whole genome shotgun (WGS) entry which is preliminary data.</text>
</comment>
<dbReference type="EMBL" id="WJXA01000008">
    <property type="protein sequence ID" value="KAF7136560.1"/>
    <property type="molecule type" value="Genomic_DNA"/>
</dbReference>